<gene>
    <name evidence="1" type="ORF">ANCCAN_09647</name>
</gene>
<name>A0A368GMT2_ANCCA</name>
<accession>A0A368GMT2</accession>
<sequence length="133" mass="14908">MDCNHCGNALNSDIHIARGWPTKVADFTLGCFPNNVRATTFECERSSTSCAARWSYIECYRCSCASVSTSCTLGCYFIEFACAISESSTRLVADNDPISNVVIGKQIMDILHNFQYYIGDIYHPKEYFLISNI</sequence>
<protein>
    <submittedName>
        <fullName evidence="1">Uncharacterized protein</fullName>
    </submittedName>
</protein>
<evidence type="ECO:0000313" key="1">
    <source>
        <dbReference type="EMBL" id="RCN44370.1"/>
    </source>
</evidence>
<proteinExistence type="predicted"/>
<keyword evidence="2" id="KW-1185">Reference proteome</keyword>
<dbReference type="EMBL" id="JOJR01000131">
    <property type="protein sequence ID" value="RCN44370.1"/>
    <property type="molecule type" value="Genomic_DNA"/>
</dbReference>
<organism evidence="1 2">
    <name type="scientific">Ancylostoma caninum</name>
    <name type="common">Dog hookworm</name>
    <dbReference type="NCBI Taxonomy" id="29170"/>
    <lineage>
        <taxon>Eukaryota</taxon>
        <taxon>Metazoa</taxon>
        <taxon>Ecdysozoa</taxon>
        <taxon>Nematoda</taxon>
        <taxon>Chromadorea</taxon>
        <taxon>Rhabditida</taxon>
        <taxon>Rhabditina</taxon>
        <taxon>Rhabditomorpha</taxon>
        <taxon>Strongyloidea</taxon>
        <taxon>Ancylostomatidae</taxon>
        <taxon>Ancylostomatinae</taxon>
        <taxon>Ancylostoma</taxon>
    </lineage>
</organism>
<reference evidence="1 2" key="1">
    <citation type="submission" date="2014-10" db="EMBL/GenBank/DDBJ databases">
        <title>Draft genome of the hookworm Ancylostoma caninum.</title>
        <authorList>
            <person name="Mitreva M."/>
        </authorList>
    </citation>
    <scope>NUCLEOTIDE SEQUENCE [LARGE SCALE GENOMIC DNA]</scope>
    <source>
        <strain evidence="1 2">Baltimore</strain>
    </source>
</reference>
<comment type="caution">
    <text evidence="1">The sequence shown here is derived from an EMBL/GenBank/DDBJ whole genome shotgun (WGS) entry which is preliminary data.</text>
</comment>
<evidence type="ECO:0000313" key="2">
    <source>
        <dbReference type="Proteomes" id="UP000252519"/>
    </source>
</evidence>
<dbReference type="Proteomes" id="UP000252519">
    <property type="component" value="Unassembled WGS sequence"/>
</dbReference>
<dbReference type="AlphaFoldDB" id="A0A368GMT2"/>